<proteinExistence type="inferred from homology"/>
<dbReference type="GO" id="GO:0005829">
    <property type="term" value="C:cytosol"/>
    <property type="evidence" value="ECO:0007669"/>
    <property type="project" value="TreeGrafter"/>
</dbReference>
<comment type="similarity">
    <text evidence="5">Belongs to the CsrA/RsmA family.</text>
</comment>
<dbReference type="GO" id="GO:0045947">
    <property type="term" value="P:negative regulation of translational initiation"/>
    <property type="evidence" value="ECO:0007669"/>
    <property type="project" value="UniProtKB-UniRule"/>
</dbReference>
<comment type="subcellular location">
    <subcellularLocation>
        <location evidence="5">Cytoplasm</location>
    </subcellularLocation>
</comment>
<evidence type="ECO:0000256" key="2">
    <source>
        <dbReference type="ARBA" id="ARBA00022491"/>
    </source>
</evidence>
<dbReference type="Proteomes" id="UP000006898">
    <property type="component" value="Chromosome"/>
</dbReference>
<dbReference type="PANTHER" id="PTHR34984:SF1">
    <property type="entry name" value="CARBON STORAGE REGULATOR"/>
    <property type="match status" value="1"/>
</dbReference>
<dbReference type="PANTHER" id="PTHR34984">
    <property type="entry name" value="CARBON STORAGE REGULATOR"/>
    <property type="match status" value="1"/>
</dbReference>
<organism evidence="6 7">
    <name type="scientific">Methylomirabilis oxygeniifera</name>
    <dbReference type="NCBI Taxonomy" id="671143"/>
    <lineage>
        <taxon>Bacteria</taxon>
        <taxon>Candidatus Methylomirabilota</taxon>
        <taxon>Candidatus Methylomirabilia</taxon>
        <taxon>Candidatus Methylomirabilales</taxon>
        <taxon>Candidatus Methylomirabilaceae</taxon>
        <taxon>Candidatus Methylomirabilis</taxon>
    </lineage>
</organism>
<dbReference type="GO" id="GO:0048027">
    <property type="term" value="F:mRNA 5'-UTR binding"/>
    <property type="evidence" value="ECO:0007669"/>
    <property type="project" value="UniProtKB-UniRule"/>
</dbReference>
<dbReference type="FunFam" id="2.60.40.4380:FF:000002">
    <property type="entry name" value="Translational regulator CsrA"/>
    <property type="match status" value="1"/>
</dbReference>
<accession>D5MGH7</accession>
<dbReference type="EMBL" id="FP565575">
    <property type="protein sequence ID" value="CBE68858.1"/>
    <property type="molecule type" value="Genomic_DNA"/>
</dbReference>
<dbReference type="GO" id="GO:0006109">
    <property type="term" value="P:regulation of carbohydrate metabolic process"/>
    <property type="evidence" value="ECO:0007669"/>
    <property type="project" value="InterPro"/>
</dbReference>
<dbReference type="STRING" id="671143.DAMO_1800"/>
<evidence type="ECO:0000313" key="7">
    <source>
        <dbReference type="Proteomes" id="UP000006898"/>
    </source>
</evidence>
<dbReference type="SUPFAM" id="SSF117130">
    <property type="entry name" value="CsrA-like"/>
    <property type="match status" value="1"/>
</dbReference>
<dbReference type="Pfam" id="PF02599">
    <property type="entry name" value="CsrA"/>
    <property type="match status" value="1"/>
</dbReference>
<reference evidence="6 7" key="1">
    <citation type="journal article" date="2010" name="Nature">
        <title>Nitrite-driven anaerobic methane oxidation by oxygenic bacteria.</title>
        <authorList>
            <person name="Ettwig K.F."/>
            <person name="Butler M.K."/>
            <person name="Le Paslier D."/>
            <person name="Pelletier E."/>
            <person name="Mangenot S."/>
            <person name="Kuypers M.M.M."/>
            <person name="Schreiber F."/>
            <person name="Dutilh B.E."/>
            <person name="Zedelius J."/>
            <person name="de Beer D."/>
            <person name="Gloerich J."/>
            <person name="Wessels H.J.C.T."/>
            <person name="van Allen T."/>
            <person name="Luesken F."/>
            <person name="Wu M."/>
            <person name="van de Pas-Schoonen K.T."/>
            <person name="Op den Camp H.J.M."/>
            <person name="Janssen-Megens E.M."/>
            <person name="Francoijs K-J."/>
            <person name="Stunnenberg H."/>
            <person name="Weissenbach J."/>
            <person name="Jetten M.S.M."/>
            <person name="Strous M."/>
        </authorList>
    </citation>
    <scope>NUCLEOTIDE SEQUENCE [LARGE SCALE GENOMIC DNA]</scope>
</reference>
<dbReference type="AlphaFoldDB" id="D5MGH7"/>
<keyword evidence="1 5" id="KW-0963">Cytoplasm</keyword>
<dbReference type="GO" id="GO:1902208">
    <property type="term" value="P:regulation of bacterial-type flagellum assembly"/>
    <property type="evidence" value="ECO:0007669"/>
    <property type="project" value="UniProtKB-UniRule"/>
</dbReference>
<dbReference type="Gene3D" id="2.60.40.4380">
    <property type="entry name" value="Translational regulator CsrA"/>
    <property type="match status" value="1"/>
</dbReference>
<keyword evidence="2 5" id="KW-0678">Repressor</keyword>
<keyword evidence="5" id="KW-1005">Bacterial flagellum biogenesis</keyword>
<dbReference type="InterPro" id="IPR003751">
    <property type="entry name" value="CsrA"/>
</dbReference>
<gene>
    <name evidence="5" type="primary">csrA</name>
    <name evidence="6" type="ORF">DAMO_1800</name>
</gene>
<dbReference type="GO" id="GO:0006402">
    <property type="term" value="P:mRNA catabolic process"/>
    <property type="evidence" value="ECO:0007669"/>
    <property type="project" value="InterPro"/>
</dbReference>
<name>D5MGH7_METO1</name>
<comment type="function">
    <text evidence="5">A translational regulator that binds mRNA to regulate translation initiation and/or mRNA stability. Usually binds in the 5'-UTR at or near the Shine-Dalgarno sequence preventing ribosome-binding, thus repressing translation. Its main target seems to be the major flagellin gene, while its function is anatagonized by FliW.</text>
</comment>
<dbReference type="NCBIfam" id="TIGR00202">
    <property type="entry name" value="csrA"/>
    <property type="match status" value="1"/>
</dbReference>
<protein>
    <recommendedName>
        <fullName evidence="5">Translational regulator CsrA</fullName>
    </recommendedName>
</protein>
<evidence type="ECO:0000313" key="6">
    <source>
        <dbReference type="EMBL" id="CBE68858.1"/>
    </source>
</evidence>
<evidence type="ECO:0000256" key="1">
    <source>
        <dbReference type="ARBA" id="ARBA00022490"/>
    </source>
</evidence>
<evidence type="ECO:0000256" key="3">
    <source>
        <dbReference type="ARBA" id="ARBA00022845"/>
    </source>
</evidence>
<sequence length="83" mass="9231">MLILTRKLGEKITIGESIVINVIEVRGSQVRLGISAPQEVTIHRGEIYERIREQNLQASTLGLSHTGALSEKLRALFPKQNIP</sequence>
<dbReference type="GO" id="GO:0044781">
    <property type="term" value="P:bacterial-type flagellum organization"/>
    <property type="evidence" value="ECO:0007669"/>
    <property type="project" value="UniProtKB-KW"/>
</dbReference>
<evidence type="ECO:0000256" key="5">
    <source>
        <dbReference type="HAMAP-Rule" id="MF_00167"/>
    </source>
</evidence>
<keyword evidence="4 5" id="KW-0694">RNA-binding</keyword>
<comment type="subunit">
    <text evidence="5">Homodimer; the beta-strands of each monomer intercalate to form a hydrophobic core, while the alpha-helices form wings that extend away from the core.</text>
</comment>
<dbReference type="HAMAP" id="MF_00167">
    <property type="entry name" value="CsrA"/>
    <property type="match status" value="1"/>
</dbReference>
<dbReference type="InterPro" id="IPR036107">
    <property type="entry name" value="CsrA_sf"/>
</dbReference>
<evidence type="ECO:0000256" key="4">
    <source>
        <dbReference type="ARBA" id="ARBA00022884"/>
    </source>
</evidence>
<dbReference type="HOGENOM" id="CLU_164837_0_2_0"/>
<dbReference type="KEGG" id="mox:DAMO_1800"/>
<keyword evidence="3 5" id="KW-0810">Translation regulation</keyword>
<dbReference type="NCBIfam" id="NF002469">
    <property type="entry name" value="PRK01712.1"/>
    <property type="match status" value="1"/>
</dbReference>
<dbReference type="eggNOG" id="COG1551">
    <property type="taxonomic scope" value="Bacteria"/>
</dbReference>